<dbReference type="PANTHER" id="PTHR43124">
    <property type="entry name" value="PURINE EFFLUX PUMP PBUE"/>
    <property type="match status" value="1"/>
</dbReference>
<dbReference type="CDD" id="cd17324">
    <property type="entry name" value="MFS_NepI_like"/>
    <property type="match status" value="1"/>
</dbReference>
<evidence type="ECO:0000256" key="4">
    <source>
        <dbReference type="ARBA" id="ARBA00022989"/>
    </source>
</evidence>
<feature type="domain" description="Major facilitator superfamily (MFS) profile" evidence="7">
    <location>
        <begin position="19"/>
        <end position="396"/>
    </location>
</feature>
<keyword evidence="5 6" id="KW-0472">Membrane</keyword>
<keyword evidence="4 6" id="KW-1133">Transmembrane helix</keyword>
<dbReference type="InterPro" id="IPR050189">
    <property type="entry name" value="MFS_Efflux_Transporters"/>
</dbReference>
<dbReference type="PROSITE" id="PS50850">
    <property type="entry name" value="MFS"/>
    <property type="match status" value="1"/>
</dbReference>
<feature type="transmembrane region" description="Helical" evidence="6">
    <location>
        <begin position="59"/>
        <end position="78"/>
    </location>
</feature>
<keyword evidence="2" id="KW-1003">Cell membrane</keyword>
<dbReference type="KEGG" id="ppoo:LW347_19045"/>
<evidence type="ECO:0000256" key="2">
    <source>
        <dbReference type="ARBA" id="ARBA00022475"/>
    </source>
</evidence>
<evidence type="ECO:0000256" key="6">
    <source>
        <dbReference type="SAM" id="Phobius"/>
    </source>
</evidence>
<keyword evidence="3 6" id="KW-0812">Transmembrane</keyword>
<dbReference type="RefSeq" id="WP_258883146.1">
    <property type="nucleotide sequence ID" value="NZ_CP090065.1"/>
</dbReference>
<dbReference type="InterPro" id="IPR020846">
    <property type="entry name" value="MFS_dom"/>
</dbReference>
<gene>
    <name evidence="8" type="ORF">LW347_19045</name>
</gene>
<feature type="transmembrane region" description="Helical" evidence="6">
    <location>
        <begin position="85"/>
        <end position="106"/>
    </location>
</feature>
<evidence type="ECO:0000313" key="9">
    <source>
        <dbReference type="Proteomes" id="UP001059272"/>
    </source>
</evidence>
<dbReference type="EMBL" id="CP090065">
    <property type="protein sequence ID" value="UVO07915.1"/>
    <property type="molecule type" value="Genomic_DNA"/>
</dbReference>
<proteinExistence type="predicted"/>
<dbReference type="Gene3D" id="1.20.1250.20">
    <property type="entry name" value="MFS general substrate transporter like domains"/>
    <property type="match status" value="2"/>
</dbReference>
<dbReference type="PANTHER" id="PTHR43124:SF3">
    <property type="entry name" value="CHLORAMPHENICOL EFFLUX PUMP RV0191"/>
    <property type="match status" value="1"/>
</dbReference>
<feature type="transmembrane region" description="Helical" evidence="6">
    <location>
        <begin position="251"/>
        <end position="269"/>
    </location>
</feature>
<dbReference type="GO" id="GO:0022857">
    <property type="term" value="F:transmembrane transporter activity"/>
    <property type="evidence" value="ECO:0007669"/>
    <property type="project" value="InterPro"/>
</dbReference>
<evidence type="ECO:0000256" key="5">
    <source>
        <dbReference type="ARBA" id="ARBA00023136"/>
    </source>
</evidence>
<organism evidence="8 9">
    <name type="scientific">Pectobacterium polonicum</name>
    <dbReference type="NCBI Taxonomy" id="2485124"/>
    <lineage>
        <taxon>Bacteria</taxon>
        <taxon>Pseudomonadati</taxon>
        <taxon>Pseudomonadota</taxon>
        <taxon>Gammaproteobacteria</taxon>
        <taxon>Enterobacterales</taxon>
        <taxon>Pectobacteriaceae</taxon>
        <taxon>Pectobacterium</taxon>
    </lineage>
</organism>
<feature type="transmembrane region" description="Helical" evidence="6">
    <location>
        <begin position="147"/>
        <end position="167"/>
    </location>
</feature>
<evidence type="ECO:0000313" key="8">
    <source>
        <dbReference type="EMBL" id="UVO07915.1"/>
    </source>
</evidence>
<evidence type="ECO:0000256" key="3">
    <source>
        <dbReference type="ARBA" id="ARBA00022692"/>
    </source>
</evidence>
<comment type="subcellular location">
    <subcellularLocation>
        <location evidence="1">Cell membrane</location>
        <topology evidence="1">Multi-pass membrane protein</topology>
    </subcellularLocation>
</comment>
<dbReference type="AlphaFoldDB" id="A0AAE9NQK9"/>
<dbReference type="SUPFAM" id="SSF103473">
    <property type="entry name" value="MFS general substrate transporter"/>
    <property type="match status" value="1"/>
</dbReference>
<dbReference type="InterPro" id="IPR011701">
    <property type="entry name" value="MFS"/>
</dbReference>
<accession>A0AAE9NQK9</accession>
<dbReference type="GO" id="GO:0005886">
    <property type="term" value="C:plasma membrane"/>
    <property type="evidence" value="ECO:0007669"/>
    <property type="project" value="UniProtKB-SubCell"/>
</dbReference>
<reference evidence="8" key="1">
    <citation type="submission" date="2021-12" db="EMBL/GenBank/DDBJ databases">
        <title>Genome sequence of novel Pectobacterium sp. causing blackleg.</title>
        <authorList>
            <person name="Wang J."/>
        </authorList>
    </citation>
    <scope>NUCLEOTIDE SEQUENCE</scope>
    <source>
        <strain evidence="8">BY21311</strain>
    </source>
</reference>
<feature type="transmembrane region" description="Helical" evidence="6">
    <location>
        <begin position="173"/>
        <end position="195"/>
    </location>
</feature>
<name>A0AAE9NQK9_9GAMM</name>
<feature type="transmembrane region" description="Helical" evidence="6">
    <location>
        <begin position="281"/>
        <end position="300"/>
    </location>
</feature>
<evidence type="ECO:0000256" key="1">
    <source>
        <dbReference type="ARBA" id="ARBA00004651"/>
    </source>
</evidence>
<evidence type="ECO:0000259" key="7">
    <source>
        <dbReference type="PROSITE" id="PS50850"/>
    </source>
</evidence>
<feature type="transmembrane region" description="Helical" evidence="6">
    <location>
        <begin position="118"/>
        <end position="135"/>
    </location>
</feature>
<dbReference type="Proteomes" id="UP001059272">
    <property type="component" value="Chromosome"/>
</dbReference>
<feature type="transmembrane region" description="Helical" evidence="6">
    <location>
        <begin position="369"/>
        <end position="391"/>
    </location>
</feature>
<dbReference type="InterPro" id="IPR036259">
    <property type="entry name" value="MFS_trans_sf"/>
</dbReference>
<protein>
    <submittedName>
        <fullName evidence="8">MFS transporter</fullName>
    </submittedName>
</protein>
<dbReference type="Pfam" id="PF07690">
    <property type="entry name" value="MFS_1"/>
    <property type="match status" value="1"/>
</dbReference>
<sequence length="398" mass="41643">MSDLQTTIMPLSRKRQSLVILALSVGAFALGVGEFASMGLMLDMSRGLNVTEPQIGATISAYALGVMIGAPLLAFVGANLKRKPLLLLLALLYALANAASALAPTYESLIVARFFSGLPHGTYFGIATLLAASVSPPSQKGAAVSKVMLGLSVAILLGNPLAVWLGQHTSWRAAFAFVGALSILTVLMVNWSVPANPNEQKSSLSRELSAFNRGEIWLALVMGFFGFAGMFTVFSYLAPIMVNVTGVSESWMPWMVVLFGIGSIVGMIGGGRIADRMKFKGIGLILLWSIVVSLIFPFAATSLEGVAVATVAVGTMMAMPVAMQAHFMNIAGDAQVLSAASNQAALNASNALGPWLGGMAINGGLGYNFLGPIGAVTSILGLILWLIIFLMSKRTVPV</sequence>
<feature type="transmembrane region" description="Helical" evidence="6">
    <location>
        <begin position="216"/>
        <end position="239"/>
    </location>
</feature>